<organism evidence="3 4">
    <name type="scientific">Roseateles rivi</name>
    <dbReference type="NCBI Taxonomy" id="3299028"/>
    <lineage>
        <taxon>Bacteria</taxon>
        <taxon>Pseudomonadati</taxon>
        <taxon>Pseudomonadota</taxon>
        <taxon>Betaproteobacteria</taxon>
        <taxon>Burkholderiales</taxon>
        <taxon>Sphaerotilaceae</taxon>
        <taxon>Roseateles</taxon>
    </lineage>
</organism>
<evidence type="ECO:0000313" key="3">
    <source>
        <dbReference type="EMBL" id="MFG6448781.1"/>
    </source>
</evidence>
<dbReference type="RefSeq" id="WP_394461342.1">
    <property type="nucleotide sequence ID" value="NZ_JBIGHZ010000004.1"/>
</dbReference>
<evidence type="ECO:0000256" key="1">
    <source>
        <dbReference type="SAM" id="SignalP"/>
    </source>
</evidence>
<dbReference type="Pfam" id="PF07589">
    <property type="entry name" value="PEP-CTERM"/>
    <property type="match status" value="1"/>
</dbReference>
<sequence>MRSTSYLAAFVLAMPVLAQAQTEPVNLVKNGSFEATVLASGSQGSYARIEGWTADRNQTIELRHNLVGTAFDGKNFAELDAASNSTMRQSVLGFTVGETYTLSFAYANRPGTLPATNGLAWSLGGGVWTDLATPSHGPSRDHQWQQFSTTFVANAATVGLSFRALGISDAYGSSLDAVSITRLTSPVPEPSTLAMLLAGLGVVGLMVRRRSSLSTSH</sequence>
<evidence type="ECO:0000259" key="2">
    <source>
        <dbReference type="Pfam" id="PF07589"/>
    </source>
</evidence>
<comment type="caution">
    <text evidence="3">The sequence shown here is derived from an EMBL/GenBank/DDBJ whole genome shotgun (WGS) entry which is preliminary data.</text>
</comment>
<dbReference type="Gene3D" id="2.60.120.260">
    <property type="entry name" value="Galactose-binding domain-like"/>
    <property type="match status" value="1"/>
</dbReference>
<feature type="domain" description="Ice-binding protein C-terminal" evidence="2">
    <location>
        <begin position="186"/>
        <end position="210"/>
    </location>
</feature>
<dbReference type="SUPFAM" id="SSF49785">
    <property type="entry name" value="Galactose-binding domain-like"/>
    <property type="match status" value="1"/>
</dbReference>
<dbReference type="InterPro" id="IPR013424">
    <property type="entry name" value="Ice-binding_C"/>
</dbReference>
<reference evidence="3 4" key="1">
    <citation type="submission" date="2024-08" db="EMBL/GenBank/DDBJ databases">
        <authorList>
            <person name="Lu H."/>
        </authorList>
    </citation>
    <scope>NUCLEOTIDE SEQUENCE [LARGE SCALE GENOMIC DNA]</scope>
    <source>
        <strain evidence="3 4">BYS180W</strain>
    </source>
</reference>
<accession>A0ABW7FWR3</accession>
<keyword evidence="4" id="KW-1185">Reference proteome</keyword>
<dbReference type="NCBIfam" id="TIGR02595">
    <property type="entry name" value="PEP_CTERM"/>
    <property type="match status" value="1"/>
</dbReference>
<gene>
    <name evidence="3" type="ORF">ACG0Z6_11100</name>
</gene>
<keyword evidence="1" id="KW-0732">Signal</keyword>
<dbReference type="InterPro" id="IPR008979">
    <property type="entry name" value="Galactose-bd-like_sf"/>
</dbReference>
<dbReference type="EMBL" id="JBIGHZ010000004">
    <property type="protein sequence ID" value="MFG6448781.1"/>
    <property type="molecule type" value="Genomic_DNA"/>
</dbReference>
<feature type="chain" id="PRO_5047306638" evidence="1">
    <location>
        <begin position="21"/>
        <end position="217"/>
    </location>
</feature>
<protein>
    <submittedName>
        <fullName evidence="3">PEP-CTERM sorting domain-containing protein</fullName>
    </submittedName>
</protein>
<evidence type="ECO:0000313" key="4">
    <source>
        <dbReference type="Proteomes" id="UP001606099"/>
    </source>
</evidence>
<proteinExistence type="predicted"/>
<name>A0ABW7FWR3_9BURK</name>
<dbReference type="Proteomes" id="UP001606099">
    <property type="component" value="Unassembled WGS sequence"/>
</dbReference>
<feature type="signal peptide" evidence="1">
    <location>
        <begin position="1"/>
        <end position="20"/>
    </location>
</feature>